<sequence length="80" mass="9030">MYYLVPGIMMGMDNMASETALQSSSICRSNESSVMLISISHIASNVNFICKQFIGVRTRSTYSLLETSQRYHITPSKLCW</sequence>
<reference evidence="1 2" key="1">
    <citation type="journal article" date="2015" name="Sci. Rep.">
        <title>The power of single molecule real-time sequencing technology in the de novo assembly of a eukaryotic genome.</title>
        <authorList>
            <person name="Sakai H."/>
            <person name="Naito K."/>
            <person name="Ogiso-Tanaka E."/>
            <person name="Takahashi Y."/>
            <person name="Iseki K."/>
            <person name="Muto C."/>
            <person name="Satou K."/>
            <person name="Teruya K."/>
            <person name="Shiroma A."/>
            <person name="Shimoji M."/>
            <person name="Hirano T."/>
            <person name="Itoh T."/>
            <person name="Kaga A."/>
            <person name="Tomooka N."/>
        </authorList>
    </citation>
    <scope>NUCLEOTIDE SEQUENCE [LARGE SCALE GENOMIC DNA]</scope>
    <source>
        <strain evidence="2">cv. Shumari</strain>
    </source>
</reference>
<evidence type="ECO:0000313" key="2">
    <source>
        <dbReference type="Proteomes" id="UP000291084"/>
    </source>
</evidence>
<keyword evidence="2" id="KW-1185">Reference proteome</keyword>
<dbReference type="EMBL" id="AP015034">
    <property type="protein sequence ID" value="BAT75449.1"/>
    <property type="molecule type" value="Genomic_DNA"/>
</dbReference>
<accession>A0A0S3R4F4</accession>
<evidence type="ECO:0000313" key="1">
    <source>
        <dbReference type="EMBL" id="BAT75449.1"/>
    </source>
</evidence>
<name>A0A0S3R4F4_PHAAN</name>
<dbReference type="AlphaFoldDB" id="A0A0S3R4F4"/>
<protein>
    <submittedName>
        <fullName evidence="1">Uncharacterized protein</fullName>
    </submittedName>
</protein>
<dbReference type="Proteomes" id="UP000291084">
    <property type="component" value="Chromosome 1"/>
</dbReference>
<gene>
    <name evidence="1" type="primary">Vigan.01G331500</name>
    <name evidence="1" type="ORF">VIGAN_01331500</name>
</gene>
<organism evidence="1 2">
    <name type="scientific">Vigna angularis var. angularis</name>
    <dbReference type="NCBI Taxonomy" id="157739"/>
    <lineage>
        <taxon>Eukaryota</taxon>
        <taxon>Viridiplantae</taxon>
        <taxon>Streptophyta</taxon>
        <taxon>Embryophyta</taxon>
        <taxon>Tracheophyta</taxon>
        <taxon>Spermatophyta</taxon>
        <taxon>Magnoliopsida</taxon>
        <taxon>eudicotyledons</taxon>
        <taxon>Gunneridae</taxon>
        <taxon>Pentapetalae</taxon>
        <taxon>rosids</taxon>
        <taxon>fabids</taxon>
        <taxon>Fabales</taxon>
        <taxon>Fabaceae</taxon>
        <taxon>Papilionoideae</taxon>
        <taxon>50 kb inversion clade</taxon>
        <taxon>NPAAA clade</taxon>
        <taxon>indigoferoid/millettioid clade</taxon>
        <taxon>Phaseoleae</taxon>
        <taxon>Vigna</taxon>
    </lineage>
</organism>
<proteinExistence type="predicted"/>